<dbReference type="InterPro" id="IPR027483">
    <property type="entry name" value="PInositol-4-P-4/5-kinase_C_sf"/>
</dbReference>
<feature type="domain" description="PIPK" evidence="19">
    <location>
        <begin position="1467"/>
        <end position="1789"/>
    </location>
</feature>
<dbReference type="GO" id="GO:0016192">
    <property type="term" value="P:vesicle-mediated transport"/>
    <property type="evidence" value="ECO:0007669"/>
    <property type="project" value="UniProtKB-ARBA"/>
</dbReference>
<dbReference type="GO" id="GO:0010008">
    <property type="term" value="C:endosome membrane"/>
    <property type="evidence" value="ECO:0007669"/>
    <property type="project" value="UniProtKB-SubCell"/>
</dbReference>
<keyword evidence="3" id="KW-0597">Phosphoprotein</keyword>
<dbReference type="Pfam" id="PF01363">
    <property type="entry name" value="FYVE"/>
    <property type="match status" value="1"/>
</dbReference>
<dbReference type="Pfam" id="PF01504">
    <property type="entry name" value="PIP5K"/>
    <property type="match status" value="1"/>
</dbReference>
<dbReference type="Gene3D" id="3.50.7.10">
    <property type="entry name" value="GroEL"/>
    <property type="match status" value="1"/>
</dbReference>
<keyword evidence="9 15" id="KW-0418">Kinase</keyword>
<proteinExistence type="predicted"/>
<evidence type="ECO:0000259" key="18">
    <source>
        <dbReference type="PROSITE" id="PS50186"/>
    </source>
</evidence>
<keyword evidence="6 15" id="KW-0547">Nucleotide-binding</keyword>
<dbReference type="SMART" id="SM00330">
    <property type="entry name" value="PIPKc"/>
    <property type="match status" value="1"/>
</dbReference>
<dbReference type="Gene3D" id="3.30.810.10">
    <property type="entry name" value="2-Layer Sandwich"/>
    <property type="match status" value="1"/>
</dbReference>
<dbReference type="FunFam" id="3.30.40.10:FF:000057">
    <property type="entry name" value="1-phosphatidylinositol 3-phosphate 5-kinase isoform X1"/>
    <property type="match status" value="1"/>
</dbReference>
<dbReference type="InterPro" id="IPR011011">
    <property type="entry name" value="Znf_FYVE_PHD"/>
</dbReference>
<dbReference type="GO" id="GO:0046854">
    <property type="term" value="P:phosphatidylinositol phosphate biosynthetic process"/>
    <property type="evidence" value="ECO:0007669"/>
    <property type="project" value="TreeGrafter"/>
</dbReference>
<comment type="catalytic activity">
    <reaction evidence="13">
        <text>a 1,2-diacyl-sn-glycero-3-phospho-(1D-myo-inositol-3-phosphate) + ATP = a 1,2-diacyl-sn-glycero-3-phospho-(1D-myo-inositol-3,5-bisphosphate) + ADP + H(+)</text>
        <dbReference type="Rhea" id="RHEA:13609"/>
        <dbReference type="ChEBI" id="CHEBI:15378"/>
        <dbReference type="ChEBI" id="CHEBI:30616"/>
        <dbReference type="ChEBI" id="CHEBI:57923"/>
        <dbReference type="ChEBI" id="CHEBI:58088"/>
        <dbReference type="ChEBI" id="CHEBI:456216"/>
        <dbReference type="EC" id="2.7.1.150"/>
    </reaction>
    <physiologicalReaction direction="left-to-right" evidence="13">
        <dbReference type="Rhea" id="RHEA:13610"/>
    </physiologicalReaction>
</comment>
<dbReference type="FunFam" id="3.50.7.10:FF:000007">
    <property type="entry name" value="1-phosphatidylinositol 3-phosphate 5-kinase isoform X1"/>
    <property type="match status" value="1"/>
</dbReference>
<keyword evidence="10" id="KW-0862">Zinc</keyword>
<dbReference type="PROSITE" id="PS51455">
    <property type="entry name" value="PIPK"/>
    <property type="match status" value="1"/>
</dbReference>
<dbReference type="SUPFAM" id="SSF57903">
    <property type="entry name" value="FYVE/PHD zinc finger"/>
    <property type="match status" value="1"/>
</dbReference>
<dbReference type="InterPro" id="IPR000591">
    <property type="entry name" value="DEP_dom"/>
</dbReference>
<dbReference type="InterPro" id="IPR027409">
    <property type="entry name" value="GroEL-like_apical_dom_sf"/>
</dbReference>
<feature type="region of interest" description="Disordered" evidence="16">
    <location>
        <begin position="1272"/>
        <end position="1353"/>
    </location>
</feature>
<dbReference type="PANTHER" id="PTHR45748">
    <property type="entry name" value="1-PHOSPHATIDYLINOSITOL 3-PHOSPHATE 5-KINASE-RELATED"/>
    <property type="match status" value="1"/>
</dbReference>
<dbReference type="GO" id="GO:0035556">
    <property type="term" value="P:intracellular signal transduction"/>
    <property type="evidence" value="ECO:0007669"/>
    <property type="project" value="InterPro"/>
</dbReference>
<evidence type="ECO:0000256" key="16">
    <source>
        <dbReference type="SAM" id="MobiDB-lite"/>
    </source>
</evidence>
<feature type="compositionally biased region" description="Basic and acidic residues" evidence="16">
    <location>
        <begin position="1313"/>
        <end position="1331"/>
    </location>
</feature>
<evidence type="ECO:0000256" key="9">
    <source>
        <dbReference type="ARBA" id="ARBA00022777"/>
    </source>
</evidence>
<evidence type="ECO:0000313" key="20">
    <source>
        <dbReference type="EMBL" id="KAJ6641206.1"/>
    </source>
</evidence>
<keyword evidence="7" id="KW-0967">Endosome</keyword>
<feature type="domain" description="FYVE-type" evidence="17">
    <location>
        <begin position="167"/>
        <end position="227"/>
    </location>
</feature>
<feature type="compositionally biased region" description="Polar residues" evidence="16">
    <location>
        <begin position="1332"/>
        <end position="1341"/>
    </location>
</feature>
<feature type="region of interest" description="Disordered" evidence="16">
    <location>
        <begin position="1491"/>
        <end position="1537"/>
    </location>
</feature>
<evidence type="ECO:0000256" key="1">
    <source>
        <dbReference type="ARBA" id="ARBA00004608"/>
    </source>
</evidence>
<sequence>MNRNLHSPTKLTEFARDFDAEPETFLTKFVNKITNAYNSGYNTINVVPPQNVVNLSGSSSSIPYLSHSQSDQCVKLGQQSPSVECVNSTEINEATGCEQQSSTPTPTTSESVSIDESGEKNDEFPPDVPLERTPSSVLQRISNLMILKNNNLTSYKNTELQKFWMPDSKSKECYECSQKFSTFRRKHHCRLCGQIFCSKCCNQVVPGKIINCSGDLKVCTYCAKIVLDYLKSSEINLDLKLDLQALQEDLSSKFSHQISNDSQDSTTSQRHRKISIGYQEERLVSNLKSCLSNADRKNILQQSNSLKSLFEEMSKALSYQNRGSDLVTFLIANQKSSNKVQAVAILNAMLEAGFLLRVSQVVSSEDDALSFDENAFYKCLPMDEGMRSSGSFQLDLDLEASSVHLSRPNPESMSWVEDTLPTQDNFGFSTTKDFGDEGSLLSTTGSKSLMEAFCNHEELLLSQLLNNENLDQSWAKTLVPLCARIANSIRPDLCGMVHADDSKNHMDIRDFVNFKKVPGGSRNESRIVGGAVFTKNVVHRDMATTIDHPKVLLLQCAIVYQRNEGKFVTIENTLLQERESLRNVTARILSLKPDVVLVHKNVAGIAQDMLRSHGITLVLDVKMSVLERLSRCLNCDIVESIDSNVGRPKLGTCDRFHIQSFNDNHGTPKTLMFFEIISSQRASCCLLRGGTNSELIKVKKVALFLLFARFNWRLELSFLLDEFARPPSPKLSIFDSKDHSPSKYSRSSCDENMSLEPNADAIPTTKELPALHPKSFKSGQKSEEKFVMKENVQDFSDPLRATDLSPSVFDHETSVEFAVQLPYDNRFKIALSSTVLSISPFVSFPLPFLETEPGRKCNLRTYFPHELFYSKQWSDCCEKSAPIEQKPLQDVKLNPVHEFLTHKITSSADSKEIQSLWASYRARGGRYPKTFTMSQLTKRPASPQNIPQKYDEDLHTKDALDLNNHQRLSLLFCSFYCNPKATSSFCAQPSLLRMIFYGASDITLGKFLEHYCFRKTYMCPSCNLPMLDHVRRFVHSMGCVQVKLTEDLAAQNSEQILMMSWCSICQVITQSVPMSKDTRYLSLAKYLELRFHGHAYKRRIVDITDNRQNTSEALLEDSEKDKAKCTHSLHKDHVQYFSYNGIVASFMYSPIEVWEISLPSLILTLNKSKPIENAAAIAEEIKSFAFQGYEVYMKIFDKLAVLSSDGEFPMLSNLKKQLNRDQSLFREKVGVVQNLLTESTPDICDINDAMLTIKRILAETIDHWMTKLHEAAAQSRTSKPEAQPVVDSGMNCTECTEDLRPDSDVETVTDPAEENRRNSKQDIFDMKEKSGSGDSSPNKQGIESPPPKDANDKKSVKTLLRELLPVDKSLYTLTSPLPANEHHTLPIGQFPVLVHDQDHSSVIAYALVSNDYKRFLDGQNCGYSSDTNSNNSPNVKRKSQDGSIDSDEKESDKKIKCEHIEISFHDASTQFTCKIYFARNFDTMRVNFTRTAKQERRTSSRDSESVDEKRKENEHLERKSSCNSLAPNQSSGRCYSDSKDPIIQQEIDETRSTFARSLCTSVRWEARGGKSGSKFCKTLDDRFVLKEMSKMDVTIFENFAPNYFSYVNQCLQKGQPTLLAKIFGVFRVTIKKKDSVQEKSLLVMENLFYECDIANKFDLKGSDRNRLVDPTNQNGEIVLLDENLIQMSWSKPLYILSHSNTILREAILRDASFLEKSDVMDYSLLVGLNPEKKLLVLGIIDYIRTYTFDKKIESLVKQTGFLGGQGKLPTVISPTLYKKRFSEAMERYFLSVPDRWEGLAKK</sequence>
<dbReference type="EC" id="2.7.1.150" evidence="2"/>
<dbReference type="InterPro" id="IPR013083">
    <property type="entry name" value="Znf_RING/FYVE/PHD"/>
</dbReference>
<feature type="compositionally biased region" description="Polar residues" evidence="16">
    <location>
        <begin position="1424"/>
        <end position="1434"/>
    </location>
</feature>
<dbReference type="SMART" id="SM00064">
    <property type="entry name" value="FYVE"/>
    <property type="match status" value="1"/>
</dbReference>
<dbReference type="InterPro" id="IPR017455">
    <property type="entry name" value="Znf_FYVE-rel"/>
</dbReference>
<evidence type="ECO:0000256" key="4">
    <source>
        <dbReference type="ARBA" id="ARBA00022679"/>
    </source>
</evidence>
<evidence type="ECO:0000256" key="8">
    <source>
        <dbReference type="ARBA" id="ARBA00022771"/>
    </source>
</evidence>
<dbReference type="CDD" id="cd03334">
    <property type="entry name" value="Fab1_TCP"/>
    <property type="match status" value="1"/>
</dbReference>
<evidence type="ECO:0000256" key="2">
    <source>
        <dbReference type="ARBA" id="ARBA00012009"/>
    </source>
</evidence>
<evidence type="ECO:0000256" key="15">
    <source>
        <dbReference type="PROSITE-ProRule" id="PRU00781"/>
    </source>
</evidence>
<dbReference type="Proteomes" id="UP001151699">
    <property type="component" value="Chromosome B"/>
</dbReference>
<dbReference type="PROSITE" id="PS50186">
    <property type="entry name" value="DEP"/>
    <property type="match status" value="1"/>
</dbReference>
<dbReference type="GO" id="GO:0000285">
    <property type="term" value="F:1-phosphatidylinositol-3-phosphate 5-kinase activity"/>
    <property type="evidence" value="ECO:0007669"/>
    <property type="project" value="UniProtKB-EC"/>
</dbReference>
<feature type="region of interest" description="Disordered" evidence="16">
    <location>
        <begin position="1424"/>
        <end position="1451"/>
    </location>
</feature>
<dbReference type="InterPro" id="IPR027484">
    <property type="entry name" value="PInositol-4-P-5-kinase_N"/>
</dbReference>
<organism evidence="20 21">
    <name type="scientific">Pseudolycoriella hygida</name>
    <dbReference type="NCBI Taxonomy" id="35572"/>
    <lineage>
        <taxon>Eukaryota</taxon>
        <taxon>Metazoa</taxon>
        <taxon>Ecdysozoa</taxon>
        <taxon>Arthropoda</taxon>
        <taxon>Hexapoda</taxon>
        <taxon>Insecta</taxon>
        <taxon>Pterygota</taxon>
        <taxon>Neoptera</taxon>
        <taxon>Endopterygota</taxon>
        <taxon>Diptera</taxon>
        <taxon>Nematocera</taxon>
        <taxon>Sciaroidea</taxon>
        <taxon>Sciaridae</taxon>
        <taxon>Pseudolycoriella</taxon>
    </lineage>
</organism>
<dbReference type="InterPro" id="IPR000306">
    <property type="entry name" value="Znf_FYVE"/>
</dbReference>
<gene>
    <name evidence="20" type="primary">fab1</name>
    <name evidence="20" type="ORF">Bhyg_06141</name>
</gene>
<feature type="domain" description="DEP" evidence="18">
    <location>
        <begin position="323"/>
        <end position="381"/>
    </location>
</feature>
<dbReference type="Gene3D" id="3.30.40.10">
    <property type="entry name" value="Zinc/RING finger domain, C3HC4 (zinc finger)"/>
    <property type="match status" value="1"/>
</dbReference>
<dbReference type="PANTHER" id="PTHR45748:SF7">
    <property type="entry name" value="1-PHOSPHATIDYLINOSITOL 3-PHOSPHATE 5-KINASE-RELATED"/>
    <property type="match status" value="1"/>
</dbReference>
<dbReference type="OrthoDB" id="158357at2759"/>
<keyword evidence="21" id="KW-1185">Reference proteome</keyword>
<dbReference type="CDD" id="cd15725">
    <property type="entry name" value="FYVE_PIKfyve_Fab1"/>
    <property type="match status" value="1"/>
</dbReference>
<dbReference type="InterPro" id="IPR002423">
    <property type="entry name" value="Cpn60/GroEL/TCP-1"/>
</dbReference>
<dbReference type="GO" id="GO:0005524">
    <property type="term" value="F:ATP binding"/>
    <property type="evidence" value="ECO:0007669"/>
    <property type="project" value="UniProtKB-UniRule"/>
</dbReference>
<evidence type="ECO:0000256" key="3">
    <source>
        <dbReference type="ARBA" id="ARBA00022553"/>
    </source>
</evidence>
<dbReference type="Gene3D" id="3.30.800.10">
    <property type="entry name" value="Phosphatidylinositol Phosphate Kinase II Beta"/>
    <property type="match status" value="1"/>
</dbReference>
<evidence type="ECO:0000256" key="7">
    <source>
        <dbReference type="ARBA" id="ARBA00022753"/>
    </source>
</evidence>
<keyword evidence="4 15" id="KW-0808">Transferase</keyword>
<feature type="compositionally biased region" description="Basic and acidic residues" evidence="16">
    <location>
        <begin position="1492"/>
        <end position="1520"/>
    </location>
</feature>
<evidence type="ECO:0000256" key="10">
    <source>
        <dbReference type="ARBA" id="ARBA00022833"/>
    </source>
</evidence>
<accession>A0A9Q0N0V4</accession>
<keyword evidence="11 15" id="KW-0067">ATP-binding</keyword>
<dbReference type="GO" id="GO:0008270">
    <property type="term" value="F:zinc ion binding"/>
    <property type="evidence" value="ECO:0007669"/>
    <property type="project" value="UniProtKB-KW"/>
</dbReference>
<comment type="subcellular location">
    <subcellularLocation>
        <location evidence="1">Endosome membrane</location>
    </subcellularLocation>
</comment>
<protein>
    <recommendedName>
        <fullName evidence="2">1-phosphatidylinositol-3-phosphate 5-kinase</fullName>
        <ecNumber evidence="2">2.7.1.150</ecNumber>
    </recommendedName>
</protein>
<evidence type="ECO:0000256" key="5">
    <source>
        <dbReference type="ARBA" id="ARBA00022723"/>
    </source>
</evidence>
<dbReference type="EMBL" id="WJQU01000002">
    <property type="protein sequence ID" value="KAJ6641206.1"/>
    <property type="molecule type" value="Genomic_DNA"/>
</dbReference>
<evidence type="ECO:0000256" key="12">
    <source>
        <dbReference type="ARBA" id="ARBA00023136"/>
    </source>
</evidence>
<dbReference type="SMART" id="SM00049">
    <property type="entry name" value="DEP"/>
    <property type="match status" value="1"/>
</dbReference>
<evidence type="ECO:0000256" key="6">
    <source>
        <dbReference type="ARBA" id="ARBA00022741"/>
    </source>
</evidence>
<evidence type="ECO:0000259" key="19">
    <source>
        <dbReference type="PROSITE" id="PS51455"/>
    </source>
</evidence>
<dbReference type="SUPFAM" id="SSF52029">
    <property type="entry name" value="GroEL apical domain-like"/>
    <property type="match status" value="1"/>
</dbReference>
<comment type="caution">
    <text evidence="20">The sequence shown here is derived from an EMBL/GenBank/DDBJ whole genome shotgun (WGS) entry which is preliminary data.</text>
</comment>
<dbReference type="CDD" id="cd17300">
    <property type="entry name" value="PIPKc_PIKfyve"/>
    <property type="match status" value="1"/>
</dbReference>
<dbReference type="PROSITE" id="PS50178">
    <property type="entry name" value="ZF_FYVE"/>
    <property type="match status" value="1"/>
</dbReference>
<dbReference type="SUPFAM" id="SSF56104">
    <property type="entry name" value="SAICAR synthase-like"/>
    <property type="match status" value="1"/>
</dbReference>
<keyword evidence="8 14" id="KW-0863">Zinc-finger</keyword>
<dbReference type="Pfam" id="PF00118">
    <property type="entry name" value="Cpn60_TCP1"/>
    <property type="match status" value="1"/>
</dbReference>
<evidence type="ECO:0000313" key="21">
    <source>
        <dbReference type="Proteomes" id="UP001151699"/>
    </source>
</evidence>
<dbReference type="InterPro" id="IPR002498">
    <property type="entry name" value="PInositol-4-P-4/5-kinase_core"/>
</dbReference>
<feature type="compositionally biased region" description="Low complexity" evidence="16">
    <location>
        <begin position="98"/>
        <end position="111"/>
    </location>
</feature>
<dbReference type="GO" id="GO:0052810">
    <property type="term" value="F:1-phosphatidylinositol-5-kinase activity"/>
    <property type="evidence" value="ECO:0007669"/>
    <property type="project" value="UniProtKB-ARBA"/>
</dbReference>
<evidence type="ECO:0000256" key="14">
    <source>
        <dbReference type="PROSITE-ProRule" id="PRU00091"/>
    </source>
</evidence>
<evidence type="ECO:0000256" key="13">
    <source>
        <dbReference type="ARBA" id="ARBA00052820"/>
    </source>
</evidence>
<keyword evidence="12" id="KW-0472">Membrane</keyword>
<keyword evidence="5" id="KW-0479">Metal-binding</keyword>
<dbReference type="InterPro" id="IPR044769">
    <property type="entry name" value="PIKfyve_PIPKc"/>
</dbReference>
<evidence type="ECO:0000256" key="11">
    <source>
        <dbReference type="ARBA" id="ARBA00022840"/>
    </source>
</evidence>
<evidence type="ECO:0000259" key="17">
    <source>
        <dbReference type="PROSITE" id="PS50178"/>
    </source>
</evidence>
<name>A0A9Q0N0V4_9DIPT</name>
<dbReference type="FunFam" id="3.30.810.10:FF:000001">
    <property type="entry name" value="1-phosphatidylinositol 3-phosphate 5-kinase FAB1"/>
    <property type="match status" value="1"/>
</dbReference>
<reference evidence="20" key="1">
    <citation type="submission" date="2022-07" db="EMBL/GenBank/DDBJ databases">
        <authorList>
            <person name="Trinca V."/>
            <person name="Uliana J.V.C."/>
            <person name="Torres T.T."/>
            <person name="Ward R.J."/>
            <person name="Monesi N."/>
        </authorList>
    </citation>
    <scope>NUCLEOTIDE SEQUENCE</scope>
    <source>
        <strain evidence="20">HSMRA1968</strain>
        <tissue evidence="20">Whole embryos</tissue>
    </source>
</reference>
<feature type="region of interest" description="Disordered" evidence="16">
    <location>
        <begin position="94"/>
        <end position="132"/>
    </location>
</feature>
<feature type="compositionally biased region" description="Polar residues" evidence="16">
    <location>
        <begin position="1521"/>
        <end position="1533"/>
    </location>
</feature>